<keyword evidence="3" id="KW-1185">Reference proteome</keyword>
<reference evidence="2 3" key="1">
    <citation type="submission" date="2022-01" db="EMBL/GenBank/DDBJ databases">
        <title>Collection of gut derived symbiotic bacterial strains cultured from healthy donors.</title>
        <authorList>
            <person name="Lin H."/>
            <person name="Kohout C."/>
            <person name="Waligurski E."/>
            <person name="Pamer E.G."/>
        </authorList>
    </citation>
    <scope>NUCLEOTIDE SEQUENCE [LARGE SCALE GENOMIC DNA]</scope>
    <source>
        <strain evidence="2 3">DFI.7.58</strain>
    </source>
</reference>
<organism evidence="2 3">
    <name type="scientific">Anaeromassilibacillus senegalensis</name>
    <dbReference type="NCBI Taxonomy" id="1673717"/>
    <lineage>
        <taxon>Bacteria</taxon>
        <taxon>Bacillati</taxon>
        <taxon>Bacillota</taxon>
        <taxon>Clostridia</taxon>
        <taxon>Eubacteriales</taxon>
        <taxon>Acutalibacteraceae</taxon>
        <taxon>Anaeromassilibacillus</taxon>
    </lineage>
</organism>
<evidence type="ECO:0000313" key="2">
    <source>
        <dbReference type="EMBL" id="MCG4611762.1"/>
    </source>
</evidence>
<dbReference type="EMBL" id="JAKNHQ010000022">
    <property type="protein sequence ID" value="MCG4611762.1"/>
    <property type="molecule type" value="Genomic_DNA"/>
</dbReference>
<proteinExistence type="predicted"/>
<feature type="region of interest" description="Disordered" evidence="1">
    <location>
        <begin position="51"/>
        <end position="74"/>
    </location>
</feature>
<protein>
    <submittedName>
        <fullName evidence="2">Uncharacterized protein</fullName>
    </submittedName>
</protein>
<evidence type="ECO:0000256" key="1">
    <source>
        <dbReference type="SAM" id="MobiDB-lite"/>
    </source>
</evidence>
<gene>
    <name evidence="2" type="ORF">L0P57_12570</name>
</gene>
<name>A0ABS9MLT3_9FIRM</name>
<dbReference type="RefSeq" id="WP_237967123.1">
    <property type="nucleotide sequence ID" value="NZ_JAKNHQ010000022.1"/>
</dbReference>
<accession>A0ABS9MLT3</accession>
<evidence type="ECO:0000313" key="3">
    <source>
        <dbReference type="Proteomes" id="UP001298681"/>
    </source>
</evidence>
<comment type="caution">
    <text evidence="2">The sequence shown here is derived from an EMBL/GenBank/DDBJ whole genome shotgun (WGS) entry which is preliminary data.</text>
</comment>
<sequence>MNDPKNKQMAPMDMEDDFFDYDTVASATECTGLIQTPPVSDEEAEAYTEIYAIPQPENRNPDGLQQKEGNSRTR</sequence>
<dbReference type="Proteomes" id="UP001298681">
    <property type="component" value="Unassembled WGS sequence"/>
</dbReference>